<evidence type="ECO:0000259" key="5">
    <source>
        <dbReference type="PROSITE" id="PS50893"/>
    </source>
</evidence>
<keyword evidence="3" id="KW-0547">Nucleotide-binding</keyword>
<keyword evidence="4 6" id="KW-0067">ATP-binding</keyword>
<dbReference type="PROSITE" id="PS50893">
    <property type="entry name" value="ABC_TRANSPORTER_2"/>
    <property type="match status" value="1"/>
</dbReference>
<dbReference type="EMBL" id="JASGBP010000005">
    <property type="protein sequence ID" value="MDI9257682.1"/>
    <property type="molecule type" value="Genomic_DNA"/>
</dbReference>
<evidence type="ECO:0000313" key="6">
    <source>
        <dbReference type="EMBL" id="MDI9257682.1"/>
    </source>
</evidence>
<comment type="caution">
    <text evidence="6">The sequence shown here is derived from an EMBL/GenBank/DDBJ whole genome shotgun (WGS) entry which is preliminary data.</text>
</comment>
<protein>
    <submittedName>
        <fullName evidence="6">Polysaccharide ABC transporter ATP-binding protein</fullName>
    </submittedName>
</protein>
<evidence type="ECO:0000256" key="4">
    <source>
        <dbReference type="ARBA" id="ARBA00022840"/>
    </source>
</evidence>
<dbReference type="Pfam" id="PF00005">
    <property type="entry name" value="ABC_tran"/>
    <property type="match status" value="1"/>
</dbReference>
<dbReference type="PANTHER" id="PTHR46743:SF2">
    <property type="entry name" value="TEICHOIC ACIDS EXPORT ATP-BINDING PROTEIN TAGH"/>
    <property type="match status" value="1"/>
</dbReference>
<dbReference type="InterPro" id="IPR003439">
    <property type="entry name" value="ABC_transporter-like_ATP-bd"/>
</dbReference>
<accession>A0ABT6XRG6</accession>
<evidence type="ECO:0000256" key="1">
    <source>
        <dbReference type="ARBA" id="ARBA00005417"/>
    </source>
</evidence>
<evidence type="ECO:0000256" key="3">
    <source>
        <dbReference type="ARBA" id="ARBA00022741"/>
    </source>
</evidence>
<keyword evidence="7" id="KW-1185">Reference proteome</keyword>
<keyword evidence="2" id="KW-0813">Transport</keyword>
<dbReference type="Gene3D" id="3.40.50.300">
    <property type="entry name" value="P-loop containing nucleotide triphosphate hydrolases"/>
    <property type="match status" value="1"/>
</dbReference>
<reference evidence="6 7" key="1">
    <citation type="submission" date="2023-05" db="EMBL/GenBank/DDBJ databases">
        <title>Flavobacterium sedimenti sp. nov., isolated from the sediment.</title>
        <authorList>
            <person name="Wu N."/>
        </authorList>
    </citation>
    <scope>NUCLEOTIDE SEQUENCE [LARGE SCALE GENOMIC DNA]</scope>
    <source>
        <strain evidence="6 7">YZ-48</strain>
    </source>
</reference>
<proteinExistence type="inferred from homology"/>
<dbReference type="RefSeq" id="WP_283239357.1">
    <property type="nucleotide sequence ID" value="NZ_JASGBP010000005.1"/>
</dbReference>
<sequence length="426" mass="47407">MKPVIQVEHLSKAYQIGQFGTGTISRDLERFWMTKVLGKADPFLKIGETNDRTRKGNSDIVWSLKDINFEINQGEAVGIIGKNGAGKSTLLKLLSRVTGPTTGEIKVKGRIASLLEVGTGFHPELTGRENIYLNGAILGMRKKEITRKLDEIIDFSGVERYIDTPVKRYSSGMYVRLAFAVAAHLESEILIVDEVLAVGDAEFQKKCLGKMGDISKGQGRTVLFVSHNMAAVQSLCSKGIVLENGSISYNGAVEGAVAYYLKASNDNAHRVWPHQDGPQTDFLRLLEVKVLDVHNEIALNHLISNEVRIEFTYEITKEGALFTHGLNLFNNHNIHIFSSHDKDSETLLKPSVKGIYTRTIRIPGNLLADGGYTCSFAIMRYEPFQVELHEMEIVGFTIIDELDSTDIRGKYTGRIPGVVRPLLEWQ</sequence>
<gene>
    <name evidence="6" type="ORF">QHT84_09680</name>
</gene>
<name>A0ABT6XRG6_9FLAO</name>
<dbReference type="InterPro" id="IPR050683">
    <property type="entry name" value="Bact_Polysacc_Export_ATP-bd"/>
</dbReference>
<dbReference type="SMART" id="SM00382">
    <property type="entry name" value="AAA"/>
    <property type="match status" value="1"/>
</dbReference>
<feature type="domain" description="ABC transporter" evidence="5">
    <location>
        <begin position="47"/>
        <end position="269"/>
    </location>
</feature>
<evidence type="ECO:0000313" key="7">
    <source>
        <dbReference type="Proteomes" id="UP001230035"/>
    </source>
</evidence>
<dbReference type="PANTHER" id="PTHR46743">
    <property type="entry name" value="TEICHOIC ACIDS EXPORT ATP-BINDING PROTEIN TAGH"/>
    <property type="match status" value="1"/>
</dbReference>
<dbReference type="SUPFAM" id="SSF52540">
    <property type="entry name" value="P-loop containing nucleoside triphosphate hydrolases"/>
    <property type="match status" value="1"/>
</dbReference>
<evidence type="ECO:0000256" key="2">
    <source>
        <dbReference type="ARBA" id="ARBA00022448"/>
    </source>
</evidence>
<dbReference type="GO" id="GO:0005524">
    <property type="term" value="F:ATP binding"/>
    <property type="evidence" value="ECO:0007669"/>
    <property type="project" value="UniProtKB-KW"/>
</dbReference>
<dbReference type="InterPro" id="IPR027417">
    <property type="entry name" value="P-loop_NTPase"/>
</dbReference>
<organism evidence="6 7">
    <name type="scientific">Flavobacterium sedimenticola</name>
    <dbReference type="NCBI Taxonomy" id="3043286"/>
    <lineage>
        <taxon>Bacteria</taxon>
        <taxon>Pseudomonadati</taxon>
        <taxon>Bacteroidota</taxon>
        <taxon>Flavobacteriia</taxon>
        <taxon>Flavobacteriales</taxon>
        <taxon>Flavobacteriaceae</taxon>
        <taxon>Flavobacterium</taxon>
    </lineage>
</organism>
<dbReference type="Proteomes" id="UP001230035">
    <property type="component" value="Unassembled WGS sequence"/>
</dbReference>
<dbReference type="InterPro" id="IPR003593">
    <property type="entry name" value="AAA+_ATPase"/>
</dbReference>
<dbReference type="CDD" id="cd03220">
    <property type="entry name" value="ABC_KpsT_Wzt"/>
    <property type="match status" value="1"/>
</dbReference>
<comment type="similarity">
    <text evidence="1">Belongs to the ABC transporter superfamily.</text>
</comment>
<dbReference type="InterPro" id="IPR015860">
    <property type="entry name" value="ABC_transpr_TagH-like"/>
</dbReference>